<gene>
    <name evidence="1" type="ORF">Glove_149g115</name>
</gene>
<reference evidence="1 2" key="1">
    <citation type="submission" date="2018-08" db="EMBL/GenBank/DDBJ databases">
        <title>Genome and evolution of the arbuscular mycorrhizal fungus Diversispora epigaea (formerly Glomus versiforme) and its bacterial endosymbionts.</title>
        <authorList>
            <person name="Sun X."/>
            <person name="Fei Z."/>
            <person name="Harrison M."/>
        </authorList>
    </citation>
    <scope>NUCLEOTIDE SEQUENCE [LARGE SCALE GENOMIC DNA]</scope>
    <source>
        <strain evidence="1 2">IT104</strain>
    </source>
</reference>
<dbReference type="Proteomes" id="UP000266861">
    <property type="component" value="Unassembled WGS sequence"/>
</dbReference>
<dbReference type="STRING" id="1348612.A0A397IY76"/>
<comment type="caution">
    <text evidence="1">The sequence shown here is derived from an EMBL/GenBank/DDBJ whole genome shotgun (WGS) entry which is preliminary data.</text>
</comment>
<evidence type="ECO:0000313" key="1">
    <source>
        <dbReference type="EMBL" id="RHZ79348.1"/>
    </source>
</evidence>
<evidence type="ECO:0000313" key="2">
    <source>
        <dbReference type="Proteomes" id="UP000266861"/>
    </source>
</evidence>
<dbReference type="AlphaFoldDB" id="A0A397IY76"/>
<keyword evidence="2" id="KW-1185">Reference proteome</keyword>
<organism evidence="1 2">
    <name type="scientific">Diversispora epigaea</name>
    <dbReference type="NCBI Taxonomy" id="1348612"/>
    <lineage>
        <taxon>Eukaryota</taxon>
        <taxon>Fungi</taxon>
        <taxon>Fungi incertae sedis</taxon>
        <taxon>Mucoromycota</taxon>
        <taxon>Glomeromycotina</taxon>
        <taxon>Glomeromycetes</taxon>
        <taxon>Diversisporales</taxon>
        <taxon>Diversisporaceae</taxon>
        <taxon>Diversispora</taxon>
    </lineage>
</organism>
<proteinExistence type="predicted"/>
<dbReference type="OrthoDB" id="2428276at2759"/>
<sequence length="109" mass="12224">MVGIYKMIRFLLSFGEIELFSVNPFNIAALTDVTSALAPIITQIPMYIGQKPPIEYYNKFMQVFQYGNTLGVAGFNDAVKTRMLLFRLAKRFIPPNLGMVGAIRIESGI</sequence>
<accession>A0A397IY76</accession>
<protein>
    <submittedName>
        <fullName evidence="1">Uncharacterized protein</fullName>
    </submittedName>
</protein>
<name>A0A397IY76_9GLOM</name>
<dbReference type="EMBL" id="PQFF01000140">
    <property type="protein sequence ID" value="RHZ79348.1"/>
    <property type="molecule type" value="Genomic_DNA"/>
</dbReference>